<accession>Q1Z4W8</accession>
<dbReference type="HOGENOM" id="CLU_3409894_0_0_6"/>
<organism evidence="1 2">
    <name type="scientific">Photobacterium profundum 3TCK</name>
    <dbReference type="NCBI Taxonomy" id="314280"/>
    <lineage>
        <taxon>Bacteria</taxon>
        <taxon>Pseudomonadati</taxon>
        <taxon>Pseudomonadota</taxon>
        <taxon>Gammaproteobacteria</taxon>
        <taxon>Vibrionales</taxon>
        <taxon>Vibrionaceae</taxon>
        <taxon>Photobacterium</taxon>
    </lineage>
</organism>
<sequence length="29" mass="3159">MVVKSVTSHIRIPIKVFLGPDLSPGRVDP</sequence>
<proteinExistence type="predicted"/>
<dbReference type="EMBL" id="AAPH01000010">
    <property type="protein sequence ID" value="EAS43503.1"/>
    <property type="molecule type" value="Genomic_DNA"/>
</dbReference>
<evidence type="ECO:0000313" key="2">
    <source>
        <dbReference type="Proteomes" id="UP000003789"/>
    </source>
</evidence>
<gene>
    <name evidence="1" type="ORF">P3TCK_01564</name>
</gene>
<comment type="caution">
    <text evidence="1">The sequence shown here is derived from an EMBL/GenBank/DDBJ whole genome shotgun (WGS) entry which is preliminary data.</text>
</comment>
<name>Q1Z4W8_9GAMM</name>
<protein>
    <submittedName>
        <fullName evidence="1">Uncharacterized protein</fullName>
    </submittedName>
</protein>
<dbReference type="Proteomes" id="UP000003789">
    <property type="component" value="Unassembled WGS sequence"/>
</dbReference>
<evidence type="ECO:0000313" key="1">
    <source>
        <dbReference type="EMBL" id="EAS43503.1"/>
    </source>
</evidence>
<dbReference type="AlphaFoldDB" id="Q1Z4W8"/>
<reference evidence="1 2" key="1">
    <citation type="submission" date="2006-03" db="EMBL/GenBank/DDBJ databases">
        <authorList>
            <person name="Bartlett D.H."/>
            <person name="Valle G."/>
            <person name="Lauro F.M."/>
            <person name="Vezzi A."/>
            <person name="Simonato F."/>
            <person name="Eloe E."/>
            <person name="Vitulo N."/>
            <person name="Stratton T.K."/>
            <person name="D'angelo M."/>
            <person name="Ferriera S."/>
            <person name="Johnson J."/>
            <person name="Kravitz S."/>
            <person name="Beeson K."/>
            <person name="Sutton G."/>
            <person name="Rogers Y."/>
            <person name="Friedman R."/>
            <person name="Frazier M."/>
            <person name="Venter J.C."/>
        </authorList>
    </citation>
    <scope>NUCLEOTIDE SEQUENCE [LARGE SCALE GENOMIC DNA]</scope>
    <source>
        <strain evidence="1 2">3TCK</strain>
    </source>
</reference>